<dbReference type="STRING" id="525245.HMPREF0044_0496"/>
<dbReference type="Proteomes" id="UP000010301">
    <property type="component" value="Unassembled WGS sequence"/>
</dbReference>
<gene>
    <name evidence="7" type="ORF">HMPREF0044_0496</name>
</gene>
<dbReference type="AlphaFoldDB" id="C0VZA6"/>
<proteinExistence type="inferred from homology"/>
<accession>C0VZA6</accession>
<dbReference type="OrthoDB" id="9789078at2"/>
<evidence type="ECO:0000256" key="4">
    <source>
        <dbReference type="SAM" id="Phobius"/>
    </source>
</evidence>
<dbReference type="SUPFAM" id="SSF56519">
    <property type="entry name" value="Penicillin binding protein dimerisation domain"/>
    <property type="match status" value="1"/>
</dbReference>
<keyword evidence="8" id="KW-1185">Reference proteome</keyword>
<dbReference type="eggNOG" id="COG0768">
    <property type="taxonomic scope" value="Bacteria"/>
</dbReference>
<dbReference type="Pfam" id="PF00905">
    <property type="entry name" value="Transpeptidase"/>
    <property type="match status" value="1"/>
</dbReference>
<dbReference type="InterPro" id="IPR001460">
    <property type="entry name" value="PCN-bd_Tpept"/>
</dbReference>
<dbReference type="HOGENOM" id="CLU_009289_6_5_11"/>
<dbReference type="InterPro" id="IPR005311">
    <property type="entry name" value="PBP_dimer"/>
</dbReference>
<dbReference type="Gene3D" id="3.40.710.10">
    <property type="entry name" value="DD-peptidase/beta-lactamase superfamily"/>
    <property type="match status" value="1"/>
</dbReference>
<evidence type="ECO:0000256" key="1">
    <source>
        <dbReference type="ARBA" id="ARBA00004370"/>
    </source>
</evidence>
<evidence type="ECO:0000256" key="3">
    <source>
        <dbReference type="ARBA" id="ARBA00023136"/>
    </source>
</evidence>
<dbReference type="SUPFAM" id="SSF56601">
    <property type="entry name" value="beta-lactamase/transpeptidase-like"/>
    <property type="match status" value="1"/>
</dbReference>
<evidence type="ECO:0000256" key="2">
    <source>
        <dbReference type="ARBA" id="ARBA00007171"/>
    </source>
</evidence>
<comment type="subcellular location">
    <subcellularLocation>
        <location evidence="1">Membrane</location>
    </subcellularLocation>
</comment>
<dbReference type="GO" id="GO:0005886">
    <property type="term" value="C:plasma membrane"/>
    <property type="evidence" value="ECO:0007669"/>
    <property type="project" value="TreeGrafter"/>
</dbReference>
<evidence type="ECO:0000259" key="5">
    <source>
        <dbReference type="Pfam" id="PF00905"/>
    </source>
</evidence>
<name>C0VZA6_9ACTO</name>
<dbReference type="InterPro" id="IPR036138">
    <property type="entry name" value="PBP_dimer_sf"/>
</dbReference>
<comment type="caution">
    <text evidence="7">The sequence shown here is derived from an EMBL/GenBank/DDBJ whole genome shotgun (WGS) entry which is preliminary data.</text>
</comment>
<evidence type="ECO:0000259" key="6">
    <source>
        <dbReference type="Pfam" id="PF03717"/>
    </source>
</evidence>
<organism evidence="7 8">
    <name type="scientific">Gleimia coleocanis DSM 15436</name>
    <dbReference type="NCBI Taxonomy" id="525245"/>
    <lineage>
        <taxon>Bacteria</taxon>
        <taxon>Bacillati</taxon>
        <taxon>Actinomycetota</taxon>
        <taxon>Actinomycetes</taxon>
        <taxon>Actinomycetales</taxon>
        <taxon>Actinomycetaceae</taxon>
        <taxon>Gleimia</taxon>
    </lineage>
</organism>
<dbReference type="InterPro" id="IPR050515">
    <property type="entry name" value="Beta-lactam/transpept"/>
</dbReference>
<evidence type="ECO:0000313" key="8">
    <source>
        <dbReference type="Proteomes" id="UP000010301"/>
    </source>
</evidence>
<dbReference type="RefSeq" id="WP_006547493.1">
    <property type="nucleotide sequence ID" value="NZ_DS999546.1"/>
</dbReference>
<keyword evidence="4" id="KW-0812">Transmembrane</keyword>
<comment type="similarity">
    <text evidence="2">Belongs to the transpeptidase family.</text>
</comment>
<dbReference type="EMBL" id="ACFG01000006">
    <property type="protein sequence ID" value="EEH64207.1"/>
    <property type="molecule type" value="Genomic_DNA"/>
</dbReference>
<dbReference type="PANTHER" id="PTHR30627">
    <property type="entry name" value="PEPTIDOGLYCAN D,D-TRANSPEPTIDASE"/>
    <property type="match status" value="1"/>
</dbReference>
<sequence>MAPQTLVQGNRSLKFIWGAFVTALALISLSLVNIQLIRGSELAAEAASIRTFTNTLHAKRGDIVDAKGTVLATTVQTYDIAVNQQKIKLATVTITDEKGEVVEVKKGMSAVAEHLAPLLGKNEAELGGQLIGDSTYHYLARKVPVETWRKIRALKIYGIEWEESFQRLYPSKSVAATVIGSIDAEGVGNSGIELTQEDLLKGKDGSITNEYSPQGEVLPGGKNEYQSPQNGQTVHLTIDVDLQHRIEEYLNALAKQHNAQAASVVITEVKTGNILVLADAYNRPINNQPQTSKAIQYAAEPGSVGKVYTMASGLEKGVITPLTPVPVPDTLTVSNGQSFKDADPHGYQILTAAGVLANSSNTGTIFIGEKVKPDDRWDLQKRLGLGKPTNIGLPGETAGTLPAPDKWDGRQKYVNMFGQAYSVNQLQLVNSFATIGNGGAYLPLRLIDGYTLPDGTYQKAPLEKAERALSPEVSTELLKMMETVSASGSGKHFQVPGYRTALKTGTAEVIENGVYVGNSLNIVGVVPTQDPQLAISVHMYRPSTNNYASILLADLFKQVVTDAVRARNIPASDVPPQPYPVVAGG</sequence>
<dbReference type="GO" id="GO:0071555">
    <property type="term" value="P:cell wall organization"/>
    <property type="evidence" value="ECO:0007669"/>
    <property type="project" value="TreeGrafter"/>
</dbReference>
<dbReference type="Gene3D" id="3.30.450.330">
    <property type="match status" value="1"/>
</dbReference>
<feature type="domain" description="Penicillin-binding protein transpeptidase" evidence="5">
    <location>
        <begin position="263"/>
        <end position="559"/>
    </location>
</feature>
<dbReference type="Pfam" id="PF03717">
    <property type="entry name" value="PBP_dimer"/>
    <property type="match status" value="1"/>
</dbReference>
<dbReference type="Gene3D" id="3.90.1310.10">
    <property type="entry name" value="Penicillin-binding protein 2a (Domain 2)"/>
    <property type="match status" value="1"/>
</dbReference>
<keyword evidence="4" id="KW-1133">Transmembrane helix</keyword>
<keyword evidence="3 4" id="KW-0472">Membrane</keyword>
<dbReference type="InterPro" id="IPR012338">
    <property type="entry name" value="Beta-lactam/transpept-like"/>
</dbReference>
<dbReference type="GO" id="GO:0008658">
    <property type="term" value="F:penicillin binding"/>
    <property type="evidence" value="ECO:0007669"/>
    <property type="project" value="InterPro"/>
</dbReference>
<dbReference type="PANTHER" id="PTHR30627:SF1">
    <property type="entry name" value="PEPTIDOGLYCAN D,D-TRANSPEPTIDASE FTSI"/>
    <property type="match status" value="1"/>
</dbReference>
<reference evidence="7 8" key="1">
    <citation type="submission" date="2009-01" db="EMBL/GenBank/DDBJ databases">
        <authorList>
            <person name="Qin X."/>
            <person name="Bachman B."/>
            <person name="Battles P."/>
            <person name="Bell A."/>
            <person name="Bess C."/>
            <person name="Bickham C."/>
            <person name="Chaboub L."/>
            <person name="Chen D."/>
            <person name="Coyle M."/>
            <person name="Deiros D.R."/>
            <person name="Dinh H."/>
            <person name="Forbes L."/>
            <person name="Fowler G."/>
            <person name="Francisco L."/>
            <person name="Fu Q."/>
            <person name="Gubbala S."/>
            <person name="Hale W."/>
            <person name="Han Y."/>
            <person name="Hemphill L."/>
            <person name="Highlander S.K."/>
            <person name="Hirani K."/>
            <person name="Hogues M."/>
            <person name="Jackson L."/>
            <person name="Jakkamsetti A."/>
            <person name="Javaid M."/>
            <person name="Jiang H."/>
            <person name="Korchina V."/>
            <person name="Kovar C."/>
            <person name="Lara F."/>
            <person name="Lee S."/>
            <person name="Mata R."/>
            <person name="Mathew T."/>
            <person name="Moen C."/>
            <person name="Morales K."/>
            <person name="Munidasa M."/>
            <person name="Nazareth L."/>
            <person name="Ngo R."/>
            <person name="Nguyen L."/>
            <person name="Okwuonu G."/>
            <person name="Ongeri F."/>
            <person name="Patil S."/>
            <person name="Petrosino J."/>
            <person name="Pham C."/>
            <person name="Pham P."/>
            <person name="Pu L.-L."/>
            <person name="Puazo M."/>
            <person name="Raj R."/>
            <person name="Reid J."/>
            <person name="Rouhana J."/>
            <person name="Saada N."/>
            <person name="Shang Y."/>
            <person name="Simmons D."/>
            <person name="Thornton R."/>
            <person name="Warren J."/>
            <person name="Weissenberger G."/>
            <person name="Zhang J."/>
            <person name="Zhang L."/>
            <person name="Zhou C."/>
            <person name="Zhu D."/>
            <person name="Muzny D."/>
            <person name="Worley K."/>
            <person name="Gibbs R."/>
        </authorList>
    </citation>
    <scope>NUCLEOTIDE SEQUENCE [LARGE SCALE GENOMIC DNA]</scope>
    <source>
        <strain evidence="7 8">DSM 15436</strain>
    </source>
</reference>
<protein>
    <submittedName>
        <fullName evidence="7">Penicillin-binding protein, transpeptidase domain protein</fullName>
    </submittedName>
</protein>
<evidence type="ECO:0000313" key="7">
    <source>
        <dbReference type="EMBL" id="EEH64207.1"/>
    </source>
</evidence>
<feature type="transmembrane region" description="Helical" evidence="4">
    <location>
        <begin position="12"/>
        <end position="32"/>
    </location>
</feature>
<feature type="domain" description="Penicillin-binding protein dimerisation" evidence="6">
    <location>
        <begin position="57"/>
        <end position="218"/>
    </location>
</feature>